<dbReference type="InterPro" id="IPR035587">
    <property type="entry name" value="DUS-like_FMN-bd"/>
</dbReference>
<keyword evidence="14" id="KW-0547">Nucleotide-binding</keyword>
<dbReference type="InterPro" id="IPR001269">
    <property type="entry name" value="DUS_fam"/>
</dbReference>
<comment type="cofactor">
    <cofactor evidence="1 12 14">
        <name>FMN</name>
        <dbReference type="ChEBI" id="CHEBI:58210"/>
    </cofactor>
</comment>
<keyword evidence="4 12" id="KW-0285">Flavoprotein</keyword>
<organism evidence="16 17">
    <name type="scientific">Candidatus Collierbacteria bacterium GW2011_GWB2_45_17</name>
    <dbReference type="NCBI Taxonomy" id="1618388"/>
    <lineage>
        <taxon>Bacteria</taxon>
        <taxon>Candidatus Collieribacteriota</taxon>
    </lineage>
</organism>
<dbReference type="InterPro" id="IPR013785">
    <property type="entry name" value="Aldolase_TIM"/>
</dbReference>
<comment type="function">
    <text evidence="2 12">Catalyzes the synthesis of 5,6-dihydrouridine (D), a modified base found in the D-loop of most tRNAs, via the reduction of the C5-C6 double bond in target uridines.</text>
</comment>
<evidence type="ECO:0000256" key="12">
    <source>
        <dbReference type="PIRNR" id="PIRNR006621"/>
    </source>
</evidence>
<evidence type="ECO:0000256" key="7">
    <source>
        <dbReference type="ARBA" id="ARBA00022857"/>
    </source>
</evidence>
<comment type="catalytic activity">
    <reaction evidence="10">
        <text>a 5,6-dihydrouridine in tRNA + NADP(+) = a uridine in tRNA + NADPH + H(+)</text>
        <dbReference type="Rhea" id="RHEA:23624"/>
        <dbReference type="Rhea" id="RHEA-COMP:13339"/>
        <dbReference type="Rhea" id="RHEA-COMP:13887"/>
        <dbReference type="ChEBI" id="CHEBI:15378"/>
        <dbReference type="ChEBI" id="CHEBI:57783"/>
        <dbReference type="ChEBI" id="CHEBI:58349"/>
        <dbReference type="ChEBI" id="CHEBI:65315"/>
        <dbReference type="ChEBI" id="CHEBI:74443"/>
    </reaction>
</comment>
<dbReference type="Pfam" id="PF01207">
    <property type="entry name" value="Dus"/>
    <property type="match status" value="1"/>
</dbReference>
<dbReference type="Gene3D" id="1.10.1200.80">
    <property type="entry name" value="Putative flavin oxidoreducatase, domain 2"/>
    <property type="match status" value="1"/>
</dbReference>
<evidence type="ECO:0000256" key="2">
    <source>
        <dbReference type="ARBA" id="ARBA00002790"/>
    </source>
</evidence>
<comment type="caution">
    <text evidence="16">The sequence shown here is derived from an EMBL/GenBank/DDBJ whole genome shotgun (WGS) entry which is preliminary data.</text>
</comment>
<comment type="similarity">
    <text evidence="12">Belongs to the dus family.</text>
</comment>
<dbReference type="EMBL" id="LCKO01000016">
    <property type="protein sequence ID" value="KKT98947.1"/>
    <property type="molecule type" value="Genomic_DNA"/>
</dbReference>
<dbReference type="PANTHER" id="PTHR45846">
    <property type="entry name" value="TRNA-DIHYDROURIDINE(47) SYNTHASE [NAD(P)(+)]-LIKE"/>
    <property type="match status" value="1"/>
</dbReference>
<comment type="catalytic activity">
    <reaction evidence="11">
        <text>a 5,6-dihydrouridine in tRNA + NAD(+) = a uridine in tRNA + NADH + H(+)</text>
        <dbReference type="Rhea" id="RHEA:54452"/>
        <dbReference type="Rhea" id="RHEA-COMP:13339"/>
        <dbReference type="Rhea" id="RHEA-COMP:13887"/>
        <dbReference type="ChEBI" id="CHEBI:15378"/>
        <dbReference type="ChEBI" id="CHEBI:57540"/>
        <dbReference type="ChEBI" id="CHEBI:57945"/>
        <dbReference type="ChEBI" id="CHEBI:65315"/>
        <dbReference type="ChEBI" id="CHEBI:74443"/>
    </reaction>
</comment>
<evidence type="ECO:0000256" key="14">
    <source>
        <dbReference type="PIRSR" id="PIRSR006621-2"/>
    </source>
</evidence>
<evidence type="ECO:0000259" key="15">
    <source>
        <dbReference type="Pfam" id="PF01207"/>
    </source>
</evidence>
<evidence type="ECO:0000313" key="17">
    <source>
        <dbReference type="Proteomes" id="UP000034078"/>
    </source>
</evidence>
<dbReference type="PROSITE" id="PS01136">
    <property type="entry name" value="UPF0034"/>
    <property type="match status" value="1"/>
</dbReference>
<feature type="binding site" evidence="14">
    <location>
        <begin position="244"/>
        <end position="245"/>
    </location>
    <ligand>
        <name>FMN</name>
        <dbReference type="ChEBI" id="CHEBI:58210"/>
    </ligand>
</feature>
<dbReference type="GO" id="GO:0000049">
    <property type="term" value="F:tRNA binding"/>
    <property type="evidence" value="ECO:0007669"/>
    <property type="project" value="UniProtKB-KW"/>
</dbReference>
<dbReference type="AlphaFoldDB" id="A0A837IFL8"/>
<keyword evidence="9 12" id="KW-0560">Oxidoreductase</keyword>
<dbReference type="EC" id="1.3.1.-" evidence="12"/>
<keyword evidence="7" id="KW-0521">NADP</keyword>
<evidence type="ECO:0000256" key="5">
    <source>
        <dbReference type="ARBA" id="ARBA00022643"/>
    </source>
</evidence>
<dbReference type="Proteomes" id="UP000034078">
    <property type="component" value="Unassembled WGS sequence"/>
</dbReference>
<dbReference type="SUPFAM" id="SSF51395">
    <property type="entry name" value="FMN-linked oxidoreductases"/>
    <property type="match status" value="1"/>
</dbReference>
<dbReference type="GO" id="GO:0050660">
    <property type="term" value="F:flavin adenine dinucleotide binding"/>
    <property type="evidence" value="ECO:0007669"/>
    <property type="project" value="InterPro"/>
</dbReference>
<dbReference type="GO" id="GO:0017150">
    <property type="term" value="F:tRNA dihydrouridine synthase activity"/>
    <property type="evidence" value="ECO:0007669"/>
    <property type="project" value="InterPro"/>
</dbReference>
<dbReference type="Gene3D" id="3.20.20.70">
    <property type="entry name" value="Aldolase class I"/>
    <property type="match status" value="1"/>
</dbReference>
<evidence type="ECO:0000256" key="1">
    <source>
        <dbReference type="ARBA" id="ARBA00001917"/>
    </source>
</evidence>
<keyword evidence="6 12" id="KW-0819">tRNA processing</keyword>
<sequence length="358" mass="40293">MDGVTDASMRFIAKKYGRPDIIYTEFVSAEGLWRIKKRDDMEHKIWNELKYSEIERPIIAQLFGSDPESFYEAAKIVCELGFDGIDINMGCPSPGLEKRGGGAGLIRDKCNAKEVVEATRRGVEDYLRTQGIKNSRTQDIEIPVSVKTRIGSEAPDPVWWETLAEMQLPAVAMHGRTFKQLYKGEADWTVLLQAAEVIRDSGAKFLGNGDIKELKNSRTQELKVMTNLGKEIDLTGRMDGVLIGREAMGNPWALRKVSPCHSVTVSQRLMVMVEQAKKYEEIYKELKKPCLPAGRSRTQELKTGGKFQFFPMRKHLACFARGFEGSVGLRKKLMTADNAEEVEMMVEEFLSGHDSSVN</sequence>
<proteinExistence type="inferred from homology"/>
<feature type="binding site" evidence="14">
    <location>
        <position position="147"/>
    </location>
    <ligand>
        <name>FMN</name>
        <dbReference type="ChEBI" id="CHEBI:58210"/>
    </ligand>
</feature>
<evidence type="ECO:0000256" key="11">
    <source>
        <dbReference type="ARBA" id="ARBA00048802"/>
    </source>
</evidence>
<feature type="binding site" evidence="14">
    <location>
        <position position="61"/>
    </location>
    <ligand>
        <name>FMN</name>
        <dbReference type="ChEBI" id="CHEBI:58210"/>
    </ligand>
</feature>
<name>A0A837IFL8_9BACT</name>
<keyword evidence="8" id="KW-0694">RNA-binding</keyword>
<evidence type="ECO:0000256" key="3">
    <source>
        <dbReference type="ARBA" id="ARBA00022555"/>
    </source>
</evidence>
<feature type="domain" description="DUS-like FMN-binding" evidence="15">
    <location>
        <begin position="1"/>
        <end position="341"/>
    </location>
</feature>
<protein>
    <recommendedName>
        <fullName evidence="12">tRNA-dihydrouridine synthase</fullName>
        <ecNumber evidence="12">1.3.1.-</ecNumber>
    </recommendedName>
</protein>
<keyword evidence="3" id="KW-0820">tRNA-binding</keyword>
<dbReference type="InterPro" id="IPR018517">
    <property type="entry name" value="tRNA_hU_synthase_CS"/>
</dbReference>
<keyword evidence="5 12" id="KW-0288">FMN</keyword>
<dbReference type="CDD" id="cd02801">
    <property type="entry name" value="DUS_like_FMN"/>
    <property type="match status" value="1"/>
</dbReference>
<dbReference type="PIRSF" id="PIRSF006621">
    <property type="entry name" value="Dus"/>
    <property type="match status" value="1"/>
</dbReference>
<evidence type="ECO:0000256" key="10">
    <source>
        <dbReference type="ARBA" id="ARBA00048205"/>
    </source>
</evidence>
<evidence type="ECO:0000256" key="4">
    <source>
        <dbReference type="ARBA" id="ARBA00022630"/>
    </source>
</evidence>
<evidence type="ECO:0000313" key="16">
    <source>
        <dbReference type="EMBL" id="KKT98947.1"/>
    </source>
</evidence>
<evidence type="ECO:0000256" key="9">
    <source>
        <dbReference type="ARBA" id="ARBA00023002"/>
    </source>
</evidence>
<evidence type="ECO:0000256" key="13">
    <source>
        <dbReference type="PIRSR" id="PIRSR006621-1"/>
    </source>
</evidence>
<reference evidence="16 17" key="1">
    <citation type="journal article" date="2015" name="Nature">
        <title>rRNA introns, odd ribosomes, and small enigmatic genomes across a large radiation of phyla.</title>
        <authorList>
            <person name="Brown C.T."/>
            <person name="Hug L.A."/>
            <person name="Thomas B.C."/>
            <person name="Sharon I."/>
            <person name="Castelle C.J."/>
            <person name="Singh A."/>
            <person name="Wilkins M.J."/>
            <person name="Williams K.H."/>
            <person name="Banfield J.F."/>
        </authorList>
    </citation>
    <scope>NUCLEOTIDE SEQUENCE [LARGE SCALE GENOMIC DNA]</scope>
</reference>
<feature type="binding site" evidence="14">
    <location>
        <position position="174"/>
    </location>
    <ligand>
        <name>FMN</name>
        <dbReference type="ChEBI" id="CHEBI:58210"/>
    </ligand>
</feature>
<gene>
    <name evidence="16" type="ORF">UX01_C0016G0004</name>
</gene>
<evidence type="ECO:0000256" key="6">
    <source>
        <dbReference type="ARBA" id="ARBA00022694"/>
    </source>
</evidence>
<feature type="active site" description="Proton donor" evidence="13">
    <location>
        <position position="91"/>
    </location>
</feature>
<accession>A0A837IFL8</accession>
<dbReference type="PANTHER" id="PTHR45846:SF1">
    <property type="entry name" value="TRNA-DIHYDROURIDINE(47) SYNTHASE [NAD(P)(+)]-LIKE"/>
    <property type="match status" value="1"/>
</dbReference>
<evidence type="ECO:0000256" key="8">
    <source>
        <dbReference type="ARBA" id="ARBA00022884"/>
    </source>
</evidence>
<dbReference type="InterPro" id="IPR024036">
    <property type="entry name" value="tRNA-dHydroUridine_Synthase_C"/>
</dbReference>